<dbReference type="AlphaFoldDB" id="A0AA37SPW6"/>
<dbReference type="GO" id="GO:0016747">
    <property type="term" value="F:acyltransferase activity, transferring groups other than amino-acyl groups"/>
    <property type="evidence" value="ECO:0007669"/>
    <property type="project" value="InterPro"/>
</dbReference>
<dbReference type="InterPro" id="IPR000182">
    <property type="entry name" value="GNAT_dom"/>
</dbReference>
<evidence type="ECO:0000259" key="1">
    <source>
        <dbReference type="PROSITE" id="PS51186"/>
    </source>
</evidence>
<keyword evidence="3" id="KW-1185">Reference proteome</keyword>
<name>A0AA37SPW6_9BACT</name>
<dbReference type="Gene3D" id="3.40.630.30">
    <property type="match status" value="1"/>
</dbReference>
<sequence length="267" mass="30150">MISAIRKSDIPGLNSLPPEDWKFDYEDFLNCFIADDFFYGFIMTQDDKIIGTGNVLIKGEIAWLANIIVLEAYRGRGLGFQITQFLVDFSIEKGCKTQLLIATQLGEHVYRKIGFRKITAYQCFDSTESKAHQLPDAIRLLALSDYDMVCAMDFQANGEDRSHLIKKFYPSGFGYFNADHELLGCYLPDFGRGLVLSKVETAGIELLKLKHAEKDRRTMLPIENKVGIKFLAQAGLSKGSRASKMVLGEERSWHPDYIYSYGSGYCG</sequence>
<dbReference type="PROSITE" id="PS51186">
    <property type="entry name" value="GNAT"/>
    <property type="match status" value="1"/>
</dbReference>
<dbReference type="CDD" id="cd04301">
    <property type="entry name" value="NAT_SF"/>
    <property type="match status" value="1"/>
</dbReference>
<comment type="caution">
    <text evidence="2">The sequence shown here is derived from an EMBL/GenBank/DDBJ whole genome shotgun (WGS) entry which is preliminary data.</text>
</comment>
<feature type="domain" description="N-acetyltransferase" evidence="1">
    <location>
        <begin position="1"/>
        <end position="153"/>
    </location>
</feature>
<proteinExistence type="predicted"/>
<reference evidence="2" key="1">
    <citation type="journal article" date="2014" name="Int. J. Syst. Evol. Microbiol.">
        <title>Complete genome sequence of Corynebacterium casei LMG S-19264T (=DSM 44701T), isolated from a smear-ripened cheese.</title>
        <authorList>
            <consortium name="US DOE Joint Genome Institute (JGI-PGF)"/>
            <person name="Walter F."/>
            <person name="Albersmeier A."/>
            <person name="Kalinowski J."/>
            <person name="Ruckert C."/>
        </authorList>
    </citation>
    <scope>NUCLEOTIDE SEQUENCE</scope>
    <source>
        <strain evidence="2">NBRC 108769</strain>
    </source>
</reference>
<dbReference type="EMBL" id="BSOH01000005">
    <property type="protein sequence ID" value="GLR16518.1"/>
    <property type="molecule type" value="Genomic_DNA"/>
</dbReference>
<dbReference type="Proteomes" id="UP001156666">
    <property type="component" value="Unassembled WGS sequence"/>
</dbReference>
<dbReference type="RefSeq" id="WP_235293320.1">
    <property type="nucleotide sequence ID" value="NZ_BSOH01000005.1"/>
</dbReference>
<dbReference type="SUPFAM" id="SSF55729">
    <property type="entry name" value="Acyl-CoA N-acyltransferases (Nat)"/>
    <property type="match status" value="1"/>
</dbReference>
<dbReference type="InterPro" id="IPR016181">
    <property type="entry name" value="Acyl_CoA_acyltransferase"/>
</dbReference>
<protein>
    <recommendedName>
        <fullName evidence="1">N-acetyltransferase domain-containing protein</fullName>
    </recommendedName>
</protein>
<organism evidence="2 3">
    <name type="scientific">Portibacter lacus</name>
    <dbReference type="NCBI Taxonomy" id="1099794"/>
    <lineage>
        <taxon>Bacteria</taxon>
        <taxon>Pseudomonadati</taxon>
        <taxon>Bacteroidota</taxon>
        <taxon>Saprospiria</taxon>
        <taxon>Saprospirales</taxon>
        <taxon>Haliscomenobacteraceae</taxon>
        <taxon>Portibacter</taxon>
    </lineage>
</organism>
<accession>A0AA37SPW6</accession>
<dbReference type="Pfam" id="PF00583">
    <property type="entry name" value="Acetyltransf_1"/>
    <property type="match status" value="1"/>
</dbReference>
<evidence type="ECO:0000313" key="2">
    <source>
        <dbReference type="EMBL" id="GLR16518.1"/>
    </source>
</evidence>
<gene>
    <name evidence="2" type="ORF">GCM10007940_11330</name>
</gene>
<evidence type="ECO:0000313" key="3">
    <source>
        <dbReference type="Proteomes" id="UP001156666"/>
    </source>
</evidence>
<reference evidence="2" key="2">
    <citation type="submission" date="2023-01" db="EMBL/GenBank/DDBJ databases">
        <title>Draft genome sequence of Portibacter lacus strain NBRC 108769.</title>
        <authorList>
            <person name="Sun Q."/>
            <person name="Mori K."/>
        </authorList>
    </citation>
    <scope>NUCLEOTIDE SEQUENCE</scope>
    <source>
        <strain evidence="2">NBRC 108769</strain>
    </source>
</reference>